<evidence type="ECO:0000313" key="2">
    <source>
        <dbReference type="Proteomes" id="UP000410492"/>
    </source>
</evidence>
<organism evidence="1 2">
    <name type="scientific">Callosobruchus maculatus</name>
    <name type="common">Southern cowpea weevil</name>
    <name type="synonym">Pulse bruchid</name>
    <dbReference type="NCBI Taxonomy" id="64391"/>
    <lineage>
        <taxon>Eukaryota</taxon>
        <taxon>Metazoa</taxon>
        <taxon>Ecdysozoa</taxon>
        <taxon>Arthropoda</taxon>
        <taxon>Hexapoda</taxon>
        <taxon>Insecta</taxon>
        <taxon>Pterygota</taxon>
        <taxon>Neoptera</taxon>
        <taxon>Endopterygota</taxon>
        <taxon>Coleoptera</taxon>
        <taxon>Polyphaga</taxon>
        <taxon>Cucujiformia</taxon>
        <taxon>Chrysomeloidea</taxon>
        <taxon>Chrysomelidae</taxon>
        <taxon>Bruchinae</taxon>
        <taxon>Bruchini</taxon>
        <taxon>Callosobruchus</taxon>
    </lineage>
</organism>
<name>A0A653DRJ5_CALMS</name>
<dbReference type="Proteomes" id="UP000410492">
    <property type="component" value="Unassembled WGS sequence"/>
</dbReference>
<protein>
    <submittedName>
        <fullName evidence="1">Uncharacterized protein</fullName>
    </submittedName>
</protein>
<accession>A0A653DRJ5</accession>
<dbReference type="EMBL" id="CAACVG010014202">
    <property type="protein sequence ID" value="VEN62866.1"/>
    <property type="molecule type" value="Genomic_DNA"/>
</dbReference>
<keyword evidence="2" id="KW-1185">Reference proteome</keyword>
<feature type="non-terminal residue" evidence="1">
    <location>
        <position position="48"/>
    </location>
</feature>
<evidence type="ECO:0000313" key="1">
    <source>
        <dbReference type="EMBL" id="VEN62866.1"/>
    </source>
</evidence>
<gene>
    <name evidence="1" type="ORF">CALMAC_LOCUS19860</name>
</gene>
<reference evidence="1 2" key="1">
    <citation type="submission" date="2019-01" db="EMBL/GenBank/DDBJ databases">
        <authorList>
            <person name="Sayadi A."/>
        </authorList>
    </citation>
    <scope>NUCLEOTIDE SEQUENCE [LARGE SCALE GENOMIC DNA]</scope>
</reference>
<dbReference type="AlphaFoldDB" id="A0A653DRJ5"/>
<sequence>MCVLFTVSLNLRRYLIYICYILNYVIKDNAGRYGSLNNIQANKDQIHF</sequence>
<proteinExistence type="predicted"/>